<accession>A0AAD6Z6Q9</accession>
<evidence type="ECO:0000313" key="2">
    <source>
        <dbReference type="EMBL" id="KAJ7310147.1"/>
    </source>
</evidence>
<protein>
    <submittedName>
        <fullName evidence="2">Uncharacterized protein</fullName>
    </submittedName>
</protein>
<name>A0AAD6Z6Q9_9AGAR</name>
<organism evidence="2 3">
    <name type="scientific">Mycena albidolilacea</name>
    <dbReference type="NCBI Taxonomy" id="1033008"/>
    <lineage>
        <taxon>Eukaryota</taxon>
        <taxon>Fungi</taxon>
        <taxon>Dikarya</taxon>
        <taxon>Basidiomycota</taxon>
        <taxon>Agaricomycotina</taxon>
        <taxon>Agaricomycetes</taxon>
        <taxon>Agaricomycetidae</taxon>
        <taxon>Agaricales</taxon>
        <taxon>Marasmiineae</taxon>
        <taxon>Mycenaceae</taxon>
        <taxon>Mycena</taxon>
    </lineage>
</organism>
<keyword evidence="1" id="KW-0812">Transmembrane</keyword>
<dbReference type="AlphaFoldDB" id="A0AAD6Z6Q9"/>
<evidence type="ECO:0000313" key="3">
    <source>
        <dbReference type="Proteomes" id="UP001218218"/>
    </source>
</evidence>
<feature type="transmembrane region" description="Helical" evidence="1">
    <location>
        <begin position="7"/>
        <end position="29"/>
    </location>
</feature>
<dbReference type="Proteomes" id="UP001218218">
    <property type="component" value="Unassembled WGS sequence"/>
</dbReference>
<evidence type="ECO:0000256" key="1">
    <source>
        <dbReference type="SAM" id="Phobius"/>
    </source>
</evidence>
<dbReference type="EMBL" id="JARIHO010000079">
    <property type="protein sequence ID" value="KAJ7310147.1"/>
    <property type="molecule type" value="Genomic_DNA"/>
</dbReference>
<comment type="caution">
    <text evidence="2">The sequence shown here is derived from an EMBL/GenBank/DDBJ whole genome shotgun (WGS) entry which is preliminary data.</text>
</comment>
<gene>
    <name evidence="2" type="ORF">DFH08DRAFT_823181</name>
</gene>
<sequence length="286" mass="31731">MLKLSICWFPIHFGLFFAAVFLSVLFFSLRLLVITAANTIVWANPAQRLEHGRWWGGSSGACTDGTWMERAMSHFLMRFTDTSEQCELQRNRSKISVGVRGVICDLADTILKSTWFACNPSYTAAHYCETDLSLITTIYVYVLCSDFKLRLRGVYNFHLCFIILHTGSHNRSPNTGEFKLDSRSGNITSMFNPALAPDTAGSAMPDFNFIFVIPESSMSSIVRTNILESGPFIIIVSVSNVSPMHLRVDHRTHNSGCVPAAPVEFPSIVLASGAAVNMLIQYSTVP</sequence>
<proteinExistence type="predicted"/>
<keyword evidence="1" id="KW-1133">Transmembrane helix</keyword>
<keyword evidence="1" id="KW-0472">Membrane</keyword>
<keyword evidence="3" id="KW-1185">Reference proteome</keyword>
<reference evidence="2" key="1">
    <citation type="submission" date="2023-03" db="EMBL/GenBank/DDBJ databases">
        <title>Massive genome expansion in bonnet fungi (Mycena s.s.) driven by repeated elements and novel gene families across ecological guilds.</title>
        <authorList>
            <consortium name="Lawrence Berkeley National Laboratory"/>
            <person name="Harder C.B."/>
            <person name="Miyauchi S."/>
            <person name="Viragh M."/>
            <person name="Kuo A."/>
            <person name="Thoen E."/>
            <person name="Andreopoulos B."/>
            <person name="Lu D."/>
            <person name="Skrede I."/>
            <person name="Drula E."/>
            <person name="Henrissat B."/>
            <person name="Morin E."/>
            <person name="Kohler A."/>
            <person name="Barry K."/>
            <person name="LaButti K."/>
            <person name="Morin E."/>
            <person name="Salamov A."/>
            <person name="Lipzen A."/>
            <person name="Mereny Z."/>
            <person name="Hegedus B."/>
            <person name="Baldrian P."/>
            <person name="Stursova M."/>
            <person name="Weitz H."/>
            <person name="Taylor A."/>
            <person name="Grigoriev I.V."/>
            <person name="Nagy L.G."/>
            <person name="Martin F."/>
            <person name="Kauserud H."/>
        </authorList>
    </citation>
    <scope>NUCLEOTIDE SEQUENCE</scope>
    <source>
        <strain evidence="2">CBHHK002</strain>
    </source>
</reference>